<reference evidence="10" key="2">
    <citation type="submission" date="2019-07" db="EMBL/GenBank/DDBJ databases">
        <authorList>
            <person name="Seetharam A."/>
            <person name="Woodhouse M."/>
            <person name="Cannon E."/>
        </authorList>
    </citation>
    <scope>NUCLEOTIDE SEQUENCE [LARGE SCALE GENOMIC DNA]</scope>
    <source>
        <strain evidence="10">cv. B73</strain>
    </source>
</reference>
<evidence type="ECO:0000256" key="8">
    <source>
        <dbReference type="SAM" id="MobiDB-lite"/>
    </source>
</evidence>
<dbReference type="InterPro" id="IPR001841">
    <property type="entry name" value="Znf_RING"/>
</dbReference>
<comment type="pathway">
    <text evidence="1">Protein modification; protein ubiquitination.</text>
</comment>
<dbReference type="SMART" id="SM00184">
    <property type="entry name" value="RING"/>
    <property type="match status" value="1"/>
</dbReference>
<dbReference type="InterPro" id="IPR024766">
    <property type="entry name" value="Znf_RING_H2"/>
</dbReference>
<dbReference type="Gramene" id="Zm00001eb092400_T001">
    <property type="protein sequence ID" value="Zm00001eb092400_P001"/>
    <property type="gene ID" value="Zm00001eb092400"/>
</dbReference>
<keyword evidence="5" id="KW-0862">Zinc</keyword>
<dbReference type="Gene3D" id="3.30.40.10">
    <property type="entry name" value="Zinc/RING finger domain, C3HC4 (zinc finger)"/>
    <property type="match status" value="1"/>
</dbReference>
<dbReference type="PANTHER" id="PTHR15710:SF73">
    <property type="entry name" value="RING-TYPE DOMAIN-CONTAINING PROTEIN"/>
    <property type="match status" value="1"/>
</dbReference>
<keyword evidence="7" id="KW-0175">Coiled coil</keyword>
<feature type="coiled-coil region" evidence="7">
    <location>
        <begin position="215"/>
        <end position="242"/>
    </location>
</feature>
<evidence type="ECO:0000256" key="2">
    <source>
        <dbReference type="ARBA" id="ARBA00022723"/>
    </source>
</evidence>
<evidence type="ECO:0000259" key="9">
    <source>
        <dbReference type="PROSITE" id="PS50089"/>
    </source>
</evidence>
<dbReference type="FunFam" id="3.30.40.10:FF:001058">
    <property type="entry name" value="Uncharacterized protein"/>
    <property type="match status" value="1"/>
</dbReference>
<evidence type="ECO:0000256" key="3">
    <source>
        <dbReference type="ARBA" id="ARBA00022771"/>
    </source>
</evidence>
<keyword evidence="2" id="KW-0479">Metal-binding</keyword>
<protein>
    <recommendedName>
        <fullName evidence="9">RING-type domain-containing protein</fullName>
    </recommendedName>
</protein>
<feature type="region of interest" description="Disordered" evidence="8">
    <location>
        <begin position="97"/>
        <end position="126"/>
    </location>
</feature>
<evidence type="ECO:0000256" key="6">
    <source>
        <dbReference type="PROSITE-ProRule" id="PRU00175"/>
    </source>
</evidence>
<dbReference type="GO" id="GO:0008270">
    <property type="term" value="F:zinc ion binding"/>
    <property type="evidence" value="ECO:0007669"/>
    <property type="project" value="UniProtKB-KW"/>
</dbReference>
<evidence type="ECO:0000256" key="7">
    <source>
        <dbReference type="SAM" id="Coils"/>
    </source>
</evidence>
<accession>A0A804MK51</accession>
<evidence type="ECO:0000256" key="5">
    <source>
        <dbReference type="ARBA" id="ARBA00022833"/>
    </source>
</evidence>
<evidence type="ECO:0000313" key="10">
    <source>
        <dbReference type="EnsemblPlants" id="Zm00001eb092400_P001"/>
    </source>
</evidence>
<dbReference type="PANTHER" id="PTHR15710">
    <property type="entry name" value="E3 UBIQUITIN-PROTEIN LIGASE PRAJA"/>
    <property type="match status" value="1"/>
</dbReference>
<feature type="domain" description="RING-type" evidence="9">
    <location>
        <begin position="154"/>
        <end position="208"/>
    </location>
</feature>
<reference evidence="11" key="1">
    <citation type="submission" date="2015-12" db="EMBL/GenBank/DDBJ databases">
        <title>Update maize B73 reference genome by single molecule sequencing technologies.</title>
        <authorList>
            <consortium name="Maize Genome Sequencing Project"/>
            <person name="Ware D."/>
        </authorList>
    </citation>
    <scope>NUCLEOTIDE SEQUENCE [LARGE SCALE GENOMIC DNA]</scope>
    <source>
        <strain evidence="11">cv. B73</strain>
    </source>
</reference>
<name>A0A804MK51_MAIZE</name>
<organism evidence="10 11">
    <name type="scientific">Zea mays</name>
    <name type="common">Maize</name>
    <dbReference type="NCBI Taxonomy" id="4577"/>
    <lineage>
        <taxon>Eukaryota</taxon>
        <taxon>Viridiplantae</taxon>
        <taxon>Streptophyta</taxon>
        <taxon>Embryophyta</taxon>
        <taxon>Tracheophyta</taxon>
        <taxon>Spermatophyta</taxon>
        <taxon>Magnoliopsida</taxon>
        <taxon>Liliopsida</taxon>
        <taxon>Poales</taxon>
        <taxon>Poaceae</taxon>
        <taxon>PACMAD clade</taxon>
        <taxon>Panicoideae</taxon>
        <taxon>Andropogonodae</taxon>
        <taxon>Andropogoneae</taxon>
        <taxon>Tripsacinae</taxon>
        <taxon>Zea</taxon>
    </lineage>
</organism>
<keyword evidence="3 6" id="KW-0863">Zinc-finger</keyword>
<evidence type="ECO:0000313" key="11">
    <source>
        <dbReference type="Proteomes" id="UP000007305"/>
    </source>
</evidence>
<dbReference type="EnsemblPlants" id="Zm00001eb092400_T001">
    <property type="protein sequence ID" value="Zm00001eb092400_P001"/>
    <property type="gene ID" value="Zm00001eb092400"/>
</dbReference>
<dbReference type="SUPFAM" id="SSF57850">
    <property type="entry name" value="RING/U-box"/>
    <property type="match status" value="1"/>
</dbReference>
<proteinExistence type="predicted"/>
<dbReference type="AlphaFoldDB" id="A0A804MK51"/>
<reference evidence="10" key="3">
    <citation type="submission" date="2021-05" db="UniProtKB">
        <authorList>
            <consortium name="EnsemblPlants"/>
        </authorList>
    </citation>
    <scope>IDENTIFICATION</scope>
    <source>
        <strain evidence="10">cv. B73</strain>
    </source>
</reference>
<keyword evidence="4" id="KW-0833">Ubl conjugation pathway</keyword>
<dbReference type="PROSITE" id="PS50089">
    <property type="entry name" value="ZF_RING_2"/>
    <property type="match status" value="1"/>
</dbReference>
<dbReference type="InParanoid" id="A0A804MK51"/>
<evidence type="ECO:0000256" key="1">
    <source>
        <dbReference type="ARBA" id="ARBA00004906"/>
    </source>
</evidence>
<dbReference type="Pfam" id="PF12678">
    <property type="entry name" value="zf-rbx1"/>
    <property type="match status" value="1"/>
</dbReference>
<dbReference type="Proteomes" id="UP000007305">
    <property type="component" value="Chromosome 2"/>
</dbReference>
<keyword evidence="11" id="KW-1185">Reference proteome</keyword>
<sequence>MRVVEIETPSAGLLLLLIETSLLNIPSSSSAICRRPAATTAPPTSELLDNWPEMDPVWLEWFHRDGAELANRGRRPDHLDDEDDLYVALALAPYVDRHRPRTRPRSPSPSPPSHEDAGDDTAARNNKRPCIPAYSEAILGLKEVVPTAKHDDDCAICLNPLADIAGPDHKKDDAAATSMLRAMPCSHIFHQHCIFQWLHRNAVCPLCRYQLPTTFEDEDTEVEEDEEEIDNIISRLNQIRRRLQILYN</sequence>
<dbReference type="InterPro" id="IPR013083">
    <property type="entry name" value="Znf_RING/FYVE/PHD"/>
</dbReference>
<evidence type="ECO:0000256" key="4">
    <source>
        <dbReference type="ARBA" id="ARBA00022786"/>
    </source>
</evidence>